<dbReference type="Gene3D" id="3.20.20.140">
    <property type="entry name" value="Metal-dependent hydrolases"/>
    <property type="match status" value="1"/>
</dbReference>
<keyword evidence="2" id="KW-1185">Reference proteome</keyword>
<dbReference type="Pfam" id="PF01244">
    <property type="entry name" value="Peptidase_M19"/>
    <property type="match status" value="1"/>
</dbReference>
<dbReference type="GO" id="GO:0070573">
    <property type="term" value="F:metallodipeptidase activity"/>
    <property type="evidence" value="ECO:0007669"/>
    <property type="project" value="InterPro"/>
</dbReference>
<protein>
    <submittedName>
        <fullName evidence="1">Dipeptidase AC. Metallo peptidase. MEROPS family M19</fullName>
    </submittedName>
</protein>
<dbReference type="PANTHER" id="PTHR10443:SF12">
    <property type="entry name" value="DIPEPTIDASE"/>
    <property type="match status" value="1"/>
</dbReference>
<proteinExistence type="predicted"/>
<dbReference type="CDD" id="cd01301">
    <property type="entry name" value="rDP_like"/>
    <property type="match status" value="1"/>
</dbReference>
<dbReference type="GO" id="GO:0006508">
    <property type="term" value="P:proteolysis"/>
    <property type="evidence" value="ECO:0007669"/>
    <property type="project" value="InterPro"/>
</dbReference>
<dbReference type="EMBL" id="FYEH01000001">
    <property type="protein sequence ID" value="SNB51901.1"/>
    <property type="molecule type" value="Genomic_DNA"/>
</dbReference>
<dbReference type="AlphaFoldDB" id="A0A212PXS1"/>
<reference evidence="1 2" key="1">
    <citation type="submission" date="2017-06" db="EMBL/GenBank/DDBJ databases">
        <authorList>
            <person name="Kim H.J."/>
            <person name="Triplett B.A."/>
        </authorList>
    </citation>
    <scope>NUCLEOTIDE SEQUENCE [LARGE SCALE GENOMIC DNA]</scope>
    <source>
        <strain evidence="1 2">B29T1</strain>
    </source>
</reference>
<gene>
    <name evidence="1" type="ORF">SAMN07250955_101142</name>
</gene>
<dbReference type="PANTHER" id="PTHR10443">
    <property type="entry name" value="MICROSOMAL DIPEPTIDASE"/>
    <property type="match status" value="1"/>
</dbReference>
<evidence type="ECO:0000313" key="1">
    <source>
        <dbReference type="EMBL" id="SNB51901.1"/>
    </source>
</evidence>
<name>A0A212PXS1_9PROT</name>
<dbReference type="SUPFAM" id="SSF51556">
    <property type="entry name" value="Metallo-dependent hydrolases"/>
    <property type="match status" value="1"/>
</dbReference>
<dbReference type="InterPro" id="IPR008257">
    <property type="entry name" value="Pept_M19"/>
</dbReference>
<accession>A0A212PXS1</accession>
<dbReference type="InterPro" id="IPR032466">
    <property type="entry name" value="Metal_Hydrolase"/>
</dbReference>
<sequence length="357" mass="38496">MSLSPAKPVPVFDGHNDLLYRLFISEAEDPVSVFLQGNGEGHLDLPRCRQGGFAGGMFAIFVPSTVFTDPAELTKDKSARLPPTPELPAAQQATIKMAALLLRIEERAPEDFKVCRSAADIETAMQSGKIAAVMHVEGLEAVGPDLFMLDVLHAAGLRSLGPVWSRPNIFGHGVPFRFNSTPDTGEGLTEVGKALIRRCNQLKILIDLSHLNERGFWDVAALSDAPLVATHSNVHALCPHARNLTPRQLAAIRESRGMVGVNFATAFLRDDGRTEPETPLEDIVRHLAALIEALGEDHVGLGSDFDGAAIPRPLRDAAGLPALLEACSNAGFGAALIEKIAHRNWLNLLRRTWGEAA</sequence>
<dbReference type="Proteomes" id="UP000197065">
    <property type="component" value="Unassembled WGS sequence"/>
</dbReference>
<dbReference type="PROSITE" id="PS51365">
    <property type="entry name" value="RENAL_DIPEPTIDASE_2"/>
    <property type="match status" value="1"/>
</dbReference>
<evidence type="ECO:0000313" key="2">
    <source>
        <dbReference type="Proteomes" id="UP000197065"/>
    </source>
</evidence>
<organism evidence="1 2">
    <name type="scientific">Arboricoccus pini</name>
    <dbReference type="NCBI Taxonomy" id="1963835"/>
    <lineage>
        <taxon>Bacteria</taxon>
        <taxon>Pseudomonadati</taxon>
        <taxon>Pseudomonadota</taxon>
        <taxon>Alphaproteobacteria</taxon>
        <taxon>Geminicoccales</taxon>
        <taxon>Geminicoccaceae</taxon>
        <taxon>Arboricoccus</taxon>
    </lineage>
</organism>